<feature type="domain" description="Protein kinase" evidence="4">
    <location>
        <begin position="81"/>
        <end position="608"/>
    </location>
</feature>
<feature type="region of interest" description="Disordered" evidence="3">
    <location>
        <begin position="321"/>
        <end position="418"/>
    </location>
</feature>
<feature type="compositionally biased region" description="Acidic residues" evidence="3">
    <location>
        <begin position="782"/>
        <end position="801"/>
    </location>
</feature>
<dbReference type="SMART" id="SM00220">
    <property type="entry name" value="S_TKc"/>
    <property type="match status" value="1"/>
</dbReference>
<evidence type="ECO:0000256" key="1">
    <source>
        <dbReference type="ARBA" id="ARBA00022741"/>
    </source>
</evidence>
<feature type="region of interest" description="Disordered" evidence="3">
    <location>
        <begin position="771"/>
        <end position="802"/>
    </location>
</feature>
<proteinExistence type="predicted"/>
<dbReference type="VEuPathDB" id="CryptoDB:Cvel_23399"/>
<dbReference type="GO" id="GO:0005524">
    <property type="term" value="F:ATP binding"/>
    <property type="evidence" value="ECO:0007669"/>
    <property type="project" value="UniProtKB-KW"/>
</dbReference>
<dbReference type="PROSITE" id="PS00108">
    <property type="entry name" value="PROTEIN_KINASE_ST"/>
    <property type="match status" value="1"/>
</dbReference>
<dbReference type="Gene3D" id="3.30.200.20">
    <property type="entry name" value="Phosphorylase Kinase, domain 1"/>
    <property type="match status" value="1"/>
</dbReference>
<feature type="compositionally biased region" description="Pro residues" evidence="3">
    <location>
        <begin position="368"/>
        <end position="385"/>
    </location>
</feature>
<dbReference type="InterPro" id="IPR011009">
    <property type="entry name" value="Kinase-like_dom_sf"/>
</dbReference>
<protein>
    <recommendedName>
        <fullName evidence="4">Protein kinase domain-containing protein</fullName>
    </recommendedName>
</protein>
<reference evidence="5" key="1">
    <citation type="submission" date="2014-11" db="EMBL/GenBank/DDBJ databases">
        <authorList>
            <person name="Otto D Thomas"/>
            <person name="Naeem Raeece"/>
        </authorList>
    </citation>
    <scope>NUCLEOTIDE SEQUENCE</scope>
</reference>
<dbReference type="AlphaFoldDB" id="A0A0G4GUC5"/>
<evidence type="ECO:0000313" key="5">
    <source>
        <dbReference type="EMBL" id="CEM34319.1"/>
    </source>
</evidence>
<dbReference type="InterPro" id="IPR000719">
    <property type="entry name" value="Prot_kinase_dom"/>
</dbReference>
<gene>
    <name evidence="5" type="ORF">Cvel_23399</name>
</gene>
<dbReference type="PANTHER" id="PTHR24055">
    <property type="entry name" value="MITOGEN-ACTIVATED PROTEIN KINASE"/>
    <property type="match status" value="1"/>
</dbReference>
<dbReference type="PROSITE" id="PS50011">
    <property type="entry name" value="PROTEIN_KINASE_DOM"/>
    <property type="match status" value="1"/>
</dbReference>
<dbReference type="InterPro" id="IPR008271">
    <property type="entry name" value="Ser/Thr_kinase_AS"/>
</dbReference>
<dbReference type="InterPro" id="IPR050117">
    <property type="entry name" value="MAPK"/>
</dbReference>
<dbReference type="PhylomeDB" id="A0A0G4GUC5"/>
<sequence length="854" mass="92075">MVRRKLFRRKDDDTQSEPASVRDMDERRRRKGGRGTAVGFPLRPPVPPPLQRVFAHQAIFFCPSVDNPVLNCVSFVMETKFSPQAVIDVGAHHTAAAVIAVRNELTGSLSCLKRLNDPLKDTKRARRALREVRIQRCLCHENILTIEDVYCSGGNSETFTEVFIRFPLMDTDLSLILFLERETQKAQVAANAAPDEAAWGAAEEEADETESMGMGGNGGHQEGGDPQAGEQAEEEAPVPHPAPAPVFTSFLSFHQQAWLLAQLLRGISYLHSNGVVHRDIKPRNLLINRQTLQLKIADFGIARLCPAFFYQEESAHTANDATTAAGGPIQDQQPPQAIGAPPHHHHEEEGEGENGFQGPPGDGTVPVPVTPIPPPPAPLPLPFAPNPNSWGHGLSSPATEQEQQQEEEGYGPGVDASTGGFPVGVGVTGGPPPPHAPPPNAAMPQAPPTAIPLTHAHIGTRWYRAPEILWGALSSSSSFFGGYDGGVDVWSCGCVLAEMLGRGRPLFPGNSNEHQLGLIIHTLGLPRVETLDRIEREEENGHETREFMEAVERNCRIQNGDQRESAFDKLSRRFPFAPPSCVQLLTQMLAVDPRDRISAQTALNSPWIVCMGLRMPWGQQGEGGEDHGGGQPEGGEDREGEGEAAAGGGEGPSAGGMEGGSEGAGAGPMGGSAAGEANQNNDGVAPPAEEEEDNTATATGVMQPVDEGPAFEGNGNGDAGGAGVYPLPPVSAPVPPLPLLEDSTGGFHSTPPKCTDSVVPIADFMFDLQQEEEEGPVHEQEGEAQEEEEEGAGMEFGDEENHDGVFDFSLAFFRRELLTEQGRWHEEAKRQHADAWRREREREREERALHQNLL</sequence>
<dbReference type="GO" id="GO:0004672">
    <property type="term" value="F:protein kinase activity"/>
    <property type="evidence" value="ECO:0007669"/>
    <property type="project" value="InterPro"/>
</dbReference>
<feature type="region of interest" description="Disordered" evidence="3">
    <location>
        <begin position="823"/>
        <end position="854"/>
    </location>
</feature>
<feature type="compositionally biased region" description="Low complexity" evidence="3">
    <location>
        <begin position="191"/>
        <end position="201"/>
    </location>
</feature>
<evidence type="ECO:0000256" key="2">
    <source>
        <dbReference type="ARBA" id="ARBA00022840"/>
    </source>
</evidence>
<feature type="region of interest" description="Disordered" evidence="3">
    <location>
        <begin position="1"/>
        <end position="42"/>
    </location>
</feature>
<evidence type="ECO:0000259" key="4">
    <source>
        <dbReference type="PROSITE" id="PS50011"/>
    </source>
</evidence>
<feature type="region of interest" description="Disordered" evidence="3">
    <location>
        <begin position="191"/>
        <end position="243"/>
    </location>
</feature>
<evidence type="ECO:0000256" key="3">
    <source>
        <dbReference type="SAM" id="MobiDB-lite"/>
    </source>
</evidence>
<keyword evidence="2" id="KW-0067">ATP-binding</keyword>
<feature type="compositionally biased region" description="Gly residues" evidence="3">
    <location>
        <begin position="714"/>
        <end position="723"/>
    </location>
</feature>
<feature type="region of interest" description="Disordered" evidence="3">
    <location>
        <begin position="618"/>
        <end position="727"/>
    </location>
</feature>
<dbReference type="SUPFAM" id="SSF56112">
    <property type="entry name" value="Protein kinase-like (PK-like)"/>
    <property type="match status" value="1"/>
</dbReference>
<accession>A0A0G4GUC5</accession>
<dbReference type="Gene3D" id="1.10.510.10">
    <property type="entry name" value="Transferase(Phosphotransferase) domain 1"/>
    <property type="match status" value="2"/>
</dbReference>
<organism evidence="5">
    <name type="scientific">Chromera velia CCMP2878</name>
    <dbReference type="NCBI Taxonomy" id="1169474"/>
    <lineage>
        <taxon>Eukaryota</taxon>
        <taxon>Sar</taxon>
        <taxon>Alveolata</taxon>
        <taxon>Colpodellida</taxon>
        <taxon>Chromeraceae</taxon>
        <taxon>Chromera</taxon>
    </lineage>
</organism>
<keyword evidence="1" id="KW-0547">Nucleotide-binding</keyword>
<dbReference type="EMBL" id="CDMZ01001554">
    <property type="protein sequence ID" value="CEM34319.1"/>
    <property type="molecule type" value="Genomic_DNA"/>
</dbReference>
<feature type="compositionally biased region" description="Gly residues" evidence="3">
    <location>
        <begin position="645"/>
        <end position="673"/>
    </location>
</feature>
<dbReference type="Pfam" id="PF00069">
    <property type="entry name" value="Pkinase"/>
    <property type="match status" value="2"/>
</dbReference>
<name>A0A0G4GUC5_9ALVE</name>